<accession>A0A8F2IWA4</accession>
<dbReference type="KEGG" id="vg:77931513"/>
<keyword evidence="3" id="KW-1185">Reference proteome</keyword>
<protein>
    <submittedName>
        <fullName evidence="2">Membrane protein</fullName>
    </submittedName>
</protein>
<gene>
    <name evidence="2" type="primary">41</name>
    <name evidence="2" type="ORF">SEA_KIMJONGPHILL_41</name>
</gene>
<dbReference type="RefSeq" id="YP_010655647.1">
    <property type="nucleotide sequence ID" value="NC_070830.1"/>
</dbReference>
<evidence type="ECO:0000256" key="1">
    <source>
        <dbReference type="SAM" id="Phobius"/>
    </source>
</evidence>
<evidence type="ECO:0000313" key="2">
    <source>
        <dbReference type="EMBL" id="QWT29822.1"/>
    </source>
</evidence>
<proteinExistence type="predicted"/>
<reference evidence="2" key="1">
    <citation type="submission" date="2021-03" db="EMBL/GenBank/DDBJ databases">
        <authorList>
            <person name="Alqahtani R."/>
            <person name="Behailu E."/>
            <person name="Cappabianca D.W."/>
            <person name="Csanadi-Schwartz K.M."/>
            <person name="Dalal A.S."/>
            <person name="Fahim M.S."/>
            <person name="Franklin J.M."/>
            <person name="Gluckman M.H."/>
            <person name="Levine C.J."/>
            <person name="Martin N."/>
            <person name="Milza N."/>
            <person name="Najmabadi R."/>
            <person name="Newman A.M."/>
            <person name="Pajunar M."/>
            <person name="Qalawee I."/>
            <person name="Rizvi A."/>
            <person name="Samuel A."/>
            <person name="Smith A."/>
            <person name="Swann F.E."/>
            <person name="Sweeney P."/>
            <person name="Torres N.R."/>
            <person name="Ventrone L."/>
            <person name="Ventura L."/>
            <person name="Wroe M."/>
            <person name="Acquaye N.A."/>
            <person name="Agnes T.J."/>
            <person name="Ahmed A."/>
            <person name="Ahmed S."/>
            <person name="Amodu B.A."/>
            <person name="Arefeayne N.F."/>
            <person name="Asamoah-Frimpong E.A."/>
            <person name="Attaran A."/>
            <person name="Barragan J.M."/>
            <person name="Baumgarten L.N."/>
            <person name="Berhane B."/>
            <person name="Beyene A."/>
            <person name="Bhattarai B."/>
            <person name="Biondokin D.V."/>
            <person name="Boone B.K."/>
            <person name="Burney S.Z."/>
            <person name="Cayanan J.-R.T."/>
            <person name="Cesta G."/>
            <person name="Chang J."/>
            <person name="Chavez J."/>
            <person name="Chorbajian C."/>
            <person name="Christian S."/>
            <person name="Corns J.R."/>
            <person name="Corns N.R."/>
            <person name="Cowan J.T."/>
            <person name="Coyne C."/>
            <person name="Dadzie B."/>
            <person name="Datu D.-L.V."/>
            <person name="Deng B.C."/>
            <person name="Der L."/>
            <person name="Dickerson K."/>
            <person name="Dozier E."/>
            <person name="Egbunine A.O."/>
            <person name="Farooq M."/>
            <person name="Fonge A.E."/>
            <person name="Ghomsi-Nono M.P."/>
            <person name="Giampietro H."/>
            <person name="Gunnison R.P."/>
            <person name="Han S.H."/>
            <person name="Hennigan A.J."/>
            <person name="Hong A.N."/>
            <person name="Ijomor E.C."/>
            <person name="Jalali A."/>
            <person name="Jamil T.Z."/>
            <person name="Jenkins C.R."/>
            <person name="Joseph M.A."/>
            <person name="Jowanowitch O.J."/>
            <person name="Kang D."/>
            <person name="Khan A."/>
            <person name="Khan Z.K."/>
            <person name="Kiewe T."/>
            <person name="Kjerulf A.B."/>
            <person name="Kolosey V."/>
            <person name="Kurup M."/>
            <person name="Lee V.H."/>
            <person name="Llontop-Maldonado V."/>
            <person name="Long P."/>
            <person name="Lu N."/>
            <person name="Majekodunmi A."/>
            <person name="Malik H.W."/>
            <person name="Marcellino S.C."/>
            <person name="Martinez L.A."/>
            <person name="Meher F.N."/>
            <person name="Michelin M.A."/>
            <person name="Mitchell K.G."/>
            <person name="Mullens W.J."/>
            <person name="Nwakama C."/>
            <person name="Nwosu F.T."/>
            <person name="Oboh E.C."/>
            <person name="Odujinrin O."/>
            <person name="Ogunsan O."/>
            <person name="O'Neill K."/>
            <person name="Oxlaj J.A."/>
            <person name="Patel A.K."/>
            <person name="Patel B.R."/>
            <person name="Pham Q."/>
            <person name="Porter J."/>
            <person name="Portes J."/>
            <person name="Prokopenko A."/>
            <person name="Quraishi M."/>
            <person name="Qureshi M.-A."/>
            <person name="Rivera A."/>
            <person name="Rubalsky V."/>
            <person name="Saikali Y."/>
            <person name="Saqaf K."/>
            <person name="Saroya S.R."/>
            <person name="Seas A."/>
            <person name="Shadrick R.E."/>
            <person name="Sharda N."/>
            <person name="Sigindere M.T."/>
            <person name="Simbi V.G."/>
            <person name="Thuzar C."/>
            <person name="Tran K."/>
            <person name="Tran V.D."/>
            <person name="Trang W."/>
            <person name="Vaishnav N."/>
            <person name="Vuong K."/>
            <person name="Walker C."/>
            <person name="Wallace S.A."/>
            <person name="Warfield J.C."/>
            <person name="Wikina T."/>
            <person name="Wobbeking F.T."/>
            <person name="Worrent L.D."/>
            <person name="Yan T."/>
            <person name="Zehra A."/>
            <person name="Avazpour P."/>
            <person name="Kim F.M."/>
            <person name="Mason K."/>
            <person name="Nguyen D.A."/>
            <person name="Pettit S.M."/>
            <person name="Zhou O.J."/>
            <person name="Brissett D.L."/>
            <person name="Gualtieri C."/>
            <person name="Hufford T.M."/>
            <person name="Ko J.M."/>
            <person name="Novak J.K."/>
            <person name="Smith Z.M."/>
            <person name="Mayer-Bacon C."/>
            <person name="Erill I."/>
            <person name="Caruso S.M."/>
            <person name="Garlena R.A."/>
            <person name="Russell D.A."/>
            <person name="Pope W.H."/>
            <person name="Jacobs-Sera D."/>
            <person name="Hatfull G.F."/>
        </authorList>
    </citation>
    <scope>NUCLEOTIDE SEQUENCE</scope>
</reference>
<dbReference type="EMBL" id="MW822144">
    <property type="protein sequence ID" value="QWT29822.1"/>
    <property type="molecule type" value="Genomic_DNA"/>
</dbReference>
<name>A0A8F2IWA4_9CAUD</name>
<evidence type="ECO:0000313" key="3">
    <source>
        <dbReference type="Proteomes" id="UP000683386"/>
    </source>
</evidence>
<dbReference type="GeneID" id="77931513"/>
<keyword evidence="1" id="KW-0472">Membrane</keyword>
<dbReference type="Proteomes" id="UP000683386">
    <property type="component" value="Segment"/>
</dbReference>
<keyword evidence="1" id="KW-0812">Transmembrane</keyword>
<keyword evidence="1" id="KW-1133">Transmembrane helix</keyword>
<organism evidence="2 3">
    <name type="scientific">Streptomyces phage KimJongPhill</name>
    <dbReference type="NCBI Taxonomy" id="2848886"/>
    <lineage>
        <taxon>Viruses</taxon>
        <taxon>Duplodnaviria</taxon>
        <taxon>Heunggongvirae</taxon>
        <taxon>Uroviricota</taxon>
        <taxon>Caudoviricetes</taxon>
        <taxon>Zukovirus</taxon>
        <taxon>Zukovirus phill</taxon>
    </lineage>
</organism>
<sequence>MNWLNAAITVIDTISEATATLRGLDMDSEYVPLLAICLLAGGVIFWLFLIGAILLGGCRLVARGFWAVVDILPNRHASGGSLPHVE</sequence>
<feature type="transmembrane region" description="Helical" evidence="1">
    <location>
        <begin position="30"/>
        <end position="55"/>
    </location>
</feature>